<dbReference type="OrthoDB" id="435754at2759"/>
<keyword evidence="2" id="KW-0540">Nuclease</keyword>
<evidence type="ECO:0000256" key="3">
    <source>
        <dbReference type="ARBA" id="ARBA00022759"/>
    </source>
</evidence>
<dbReference type="SUPFAM" id="SSF55895">
    <property type="entry name" value="Ribonuclease Rh-like"/>
    <property type="match status" value="1"/>
</dbReference>
<dbReference type="Pfam" id="PF00445">
    <property type="entry name" value="Ribonuclease_T2"/>
    <property type="match status" value="1"/>
</dbReference>
<evidence type="ECO:0000256" key="6">
    <source>
        <dbReference type="ARBA" id="ARBA00023239"/>
    </source>
</evidence>
<dbReference type="EMBL" id="CACTIH010001807">
    <property type="protein sequence ID" value="CAA2963077.1"/>
    <property type="molecule type" value="Genomic_DNA"/>
</dbReference>
<keyword evidence="6" id="KW-0456">Lyase</keyword>
<dbReference type="InterPro" id="IPR033130">
    <property type="entry name" value="RNase_T2_His_AS_2"/>
</dbReference>
<evidence type="ECO:0000313" key="8">
    <source>
        <dbReference type="EMBL" id="CAA2963077.1"/>
    </source>
</evidence>
<protein>
    <submittedName>
        <fullName evidence="8">Ribonuclease 3-like</fullName>
    </submittedName>
</protein>
<keyword evidence="5" id="KW-1015">Disulfide bond</keyword>
<sequence>MVLEIYEYETIALAERDLLPKHSWHIHNNKSPSNCNGSSPFDQTMISDLMGRMQNCWPTVACPRNSGTKFWSHEWKKHGTCSESVLDQHAYFEAGLNIKDKVNLLQILENAGIKPDDKFYKVDDIKEAIKAGTGHTPAIECNNDPSRNSQLYQVYLCVDTSGSDIIECPVIPIRKCNASIQFPIF</sequence>
<dbReference type="GO" id="GO:0005576">
    <property type="term" value="C:extracellular region"/>
    <property type="evidence" value="ECO:0007669"/>
    <property type="project" value="TreeGrafter"/>
</dbReference>
<evidence type="ECO:0000256" key="7">
    <source>
        <dbReference type="RuleBase" id="RU004328"/>
    </source>
</evidence>
<comment type="similarity">
    <text evidence="1 7">Belongs to the RNase T2 family.</text>
</comment>
<dbReference type="AlphaFoldDB" id="A0A8S0QD67"/>
<dbReference type="GO" id="GO:0016787">
    <property type="term" value="F:hydrolase activity"/>
    <property type="evidence" value="ECO:0007669"/>
    <property type="project" value="UniProtKB-KW"/>
</dbReference>
<keyword evidence="3" id="KW-0255">Endonuclease</keyword>
<organism evidence="8 9">
    <name type="scientific">Olea europaea subsp. europaea</name>
    <dbReference type="NCBI Taxonomy" id="158383"/>
    <lineage>
        <taxon>Eukaryota</taxon>
        <taxon>Viridiplantae</taxon>
        <taxon>Streptophyta</taxon>
        <taxon>Embryophyta</taxon>
        <taxon>Tracheophyta</taxon>
        <taxon>Spermatophyta</taxon>
        <taxon>Magnoliopsida</taxon>
        <taxon>eudicotyledons</taxon>
        <taxon>Gunneridae</taxon>
        <taxon>Pentapetalae</taxon>
        <taxon>asterids</taxon>
        <taxon>lamiids</taxon>
        <taxon>Lamiales</taxon>
        <taxon>Oleaceae</taxon>
        <taxon>Oleeae</taxon>
        <taxon>Olea</taxon>
    </lineage>
</organism>
<keyword evidence="9" id="KW-1185">Reference proteome</keyword>
<dbReference type="GO" id="GO:0003723">
    <property type="term" value="F:RNA binding"/>
    <property type="evidence" value="ECO:0007669"/>
    <property type="project" value="InterPro"/>
</dbReference>
<reference evidence="8 9" key="1">
    <citation type="submission" date="2019-12" db="EMBL/GenBank/DDBJ databases">
        <authorList>
            <person name="Alioto T."/>
            <person name="Alioto T."/>
            <person name="Gomez Garrido J."/>
        </authorList>
    </citation>
    <scope>NUCLEOTIDE SEQUENCE [LARGE SCALE GENOMIC DNA]</scope>
</reference>
<evidence type="ECO:0000256" key="5">
    <source>
        <dbReference type="ARBA" id="ARBA00023157"/>
    </source>
</evidence>
<dbReference type="InterPro" id="IPR036430">
    <property type="entry name" value="RNase_T2-like_sf"/>
</dbReference>
<accession>A0A8S0QD67</accession>
<dbReference type="CDD" id="cd01061">
    <property type="entry name" value="RNase_T2_euk"/>
    <property type="match status" value="1"/>
</dbReference>
<keyword evidence="4" id="KW-0378">Hydrolase</keyword>
<proteinExistence type="inferred from homology"/>
<gene>
    <name evidence="8" type="ORF">OLEA9_A117418</name>
</gene>
<comment type="caution">
    <text evidence="8">The sequence shown here is derived from an EMBL/GenBank/DDBJ whole genome shotgun (WGS) entry which is preliminary data.</text>
</comment>
<dbReference type="Gene3D" id="3.90.730.10">
    <property type="entry name" value="Ribonuclease T2-like"/>
    <property type="match status" value="1"/>
</dbReference>
<evidence type="ECO:0000256" key="1">
    <source>
        <dbReference type="ARBA" id="ARBA00007469"/>
    </source>
</evidence>
<name>A0A8S0QD67_OLEEU</name>
<evidence type="ECO:0000313" key="9">
    <source>
        <dbReference type="Proteomes" id="UP000594638"/>
    </source>
</evidence>
<dbReference type="PANTHER" id="PTHR11240:SF75">
    <property type="entry name" value="RIBONUCLEASE 3"/>
    <property type="match status" value="1"/>
</dbReference>
<evidence type="ECO:0000256" key="4">
    <source>
        <dbReference type="ARBA" id="ARBA00022801"/>
    </source>
</evidence>
<dbReference type="InterPro" id="IPR033697">
    <property type="entry name" value="Ribonuclease_T2_eukaryotic"/>
</dbReference>
<dbReference type="Gramene" id="OE9A117418T1">
    <property type="protein sequence ID" value="OE9A117418C1"/>
    <property type="gene ID" value="OE9A117418"/>
</dbReference>
<evidence type="ECO:0000256" key="2">
    <source>
        <dbReference type="ARBA" id="ARBA00022722"/>
    </source>
</evidence>
<dbReference type="InterPro" id="IPR001568">
    <property type="entry name" value="RNase_T2-like"/>
</dbReference>
<dbReference type="GO" id="GO:0006401">
    <property type="term" value="P:RNA catabolic process"/>
    <property type="evidence" value="ECO:0007669"/>
    <property type="project" value="TreeGrafter"/>
</dbReference>
<dbReference type="Proteomes" id="UP000594638">
    <property type="component" value="Unassembled WGS sequence"/>
</dbReference>
<dbReference type="GO" id="GO:0033897">
    <property type="term" value="F:ribonuclease T2 activity"/>
    <property type="evidence" value="ECO:0007669"/>
    <property type="project" value="InterPro"/>
</dbReference>
<dbReference type="PANTHER" id="PTHR11240">
    <property type="entry name" value="RIBONUCLEASE T2"/>
    <property type="match status" value="1"/>
</dbReference>
<dbReference type="PROSITE" id="PS00531">
    <property type="entry name" value="RNASE_T2_2"/>
    <property type="match status" value="1"/>
</dbReference>